<keyword evidence="1" id="KW-0472">Membrane</keyword>
<evidence type="ECO:0000313" key="3">
    <source>
        <dbReference type="EMBL" id="KAK3331557.1"/>
    </source>
</evidence>
<dbReference type="InterPro" id="IPR010730">
    <property type="entry name" value="HET"/>
</dbReference>
<dbReference type="EMBL" id="JAUEDM010000001">
    <property type="protein sequence ID" value="KAK3331557.1"/>
    <property type="molecule type" value="Genomic_DNA"/>
</dbReference>
<sequence length="171" mass="19178">MAWAHAVYNPLDSKPCHLGIPTSFWIEGLLAQLYMWVDTCCIDKSSSSELEEAINSMFQWYRNAVVCYAFLPDARQASVAQRMSWAAHRITTRREDLAYCLLGILGVTMPMIYGEGDRAFSCLQDEIMRASPDQSIPVGALSLGDYLQMTMSAVLWSVGSIGFIIFVFVTR</sequence>
<accession>A0AAE0IV56</accession>
<protein>
    <recommendedName>
        <fullName evidence="2">Heterokaryon incompatibility domain-containing protein</fullName>
    </recommendedName>
</protein>
<organism evidence="3 4">
    <name type="scientific">Apodospora peruviana</name>
    <dbReference type="NCBI Taxonomy" id="516989"/>
    <lineage>
        <taxon>Eukaryota</taxon>
        <taxon>Fungi</taxon>
        <taxon>Dikarya</taxon>
        <taxon>Ascomycota</taxon>
        <taxon>Pezizomycotina</taxon>
        <taxon>Sordariomycetes</taxon>
        <taxon>Sordariomycetidae</taxon>
        <taxon>Sordariales</taxon>
        <taxon>Lasiosphaeriaceae</taxon>
        <taxon>Apodospora</taxon>
    </lineage>
</organism>
<dbReference type="AlphaFoldDB" id="A0AAE0IV56"/>
<feature type="transmembrane region" description="Helical" evidence="1">
    <location>
        <begin position="146"/>
        <end position="169"/>
    </location>
</feature>
<feature type="transmembrane region" description="Helical" evidence="1">
    <location>
        <begin position="97"/>
        <end position="113"/>
    </location>
</feature>
<evidence type="ECO:0000259" key="2">
    <source>
        <dbReference type="Pfam" id="PF06985"/>
    </source>
</evidence>
<name>A0AAE0IV56_9PEZI</name>
<dbReference type="PANTHER" id="PTHR10622">
    <property type="entry name" value="HET DOMAIN-CONTAINING PROTEIN"/>
    <property type="match status" value="1"/>
</dbReference>
<keyword evidence="4" id="KW-1185">Reference proteome</keyword>
<gene>
    <name evidence="3" type="ORF">B0H66DRAFT_546776</name>
</gene>
<evidence type="ECO:0000313" key="4">
    <source>
        <dbReference type="Proteomes" id="UP001283341"/>
    </source>
</evidence>
<dbReference type="Proteomes" id="UP001283341">
    <property type="component" value="Unassembled WGS sequence"/>
</dbReference>
<keyword evidence="1" id="KW-0812">Transmembrane</keyword>
<proteinExistence type="predicted"/>
<reference evidence="3" key="2">
    <citation type="submission" date="2023-06" db="EMBL/GenBank/DDBJ databases">
        <authorList>
            <consortium name="Lawrence Berkeley National Laboratory"/>
            <person name="Haridas S."/>
            <person name="Hensen N."/>
            <person name="Bonometti L."/>
            <person name="Westerberg I."/>
            <person name="Brannstrom I.O."/>
            <person name="Guillou S."/>
            <person name="Cros-Aarteil S."/>
            <person name="Calhoun S."/>
            <person name="Kuo A."/>
            <person name="Mondo S."/>
            <person name="Pangilinan J."/>
            <person name="Riley R."/>
            <person name="Labutti K."/>
            <person name="Andreopoulos B."/>
            <person name="Lipzen A."/>
            <person name="Chen C."/>
            <person name="Yanf M."/>
            <person name="Daum C."/>
            <person name="Ng V."/>
            <person name="Clum A."/>
            <person name="Steindorff A."/>
            <person name="Ohm R."/>
            <person name="Martin F."/>
            <person name="Silar P."/>
            <person name="Natvig D."/>
            <person name="Lalanne C."/>
            <person name="Gautier V."/>
            <person name="Ament-Velasquez S.L."/>
            <person name="Kruys A."/>
            <person name="Hutchinson M.I."/>
            <person name="Powell A.J."/>
            <person name="Barry K."/>
            <person name="Miller A.N."/>
            <person name="Grigoriev I.V."/>
            <person name="Debuchy R."/>
            <person name="Gladieux P."/>
            <person name="Thoren M.H."/>
            <person name="Johannesson H."/>
        </authorList>
    </citation>
    <scope>NUCLEOTIDE SEQUENCE</scope>
    <source>
        <strain evidence="3">CBS 118394</strain>
    </source>
</reference>
<keyword evidence="1" id="KW-1133">Transmembrane helix</keyword>
<comment type="caution">
    <text evidence="3">The sequence shown here is derived from an EMBL/GenBank/DDBJ whole genome shotgun (WGS) entry which is preliminary data.</text>
</comment>
<dbReference type="Pfam" id="PF06985">
    <property type="entry name" value="HET"/>
    <property type="match status" value="1"/>
</dbReference>
<evidence type="ECO:0000256" key="1">
    <source>
        <dbReference type="SAM" id="Phobius"/>
    </source>
</evidence>
<reference evidence="3" key="1">
    <citation type="journal article" date="2023" name="Mol. Phylogenet. Evol.">
        <title>Genome-scale phylogeny and comparative genomics of the fungal order Sordariales.</title>
        <authorList>
            <person name="Hensen N."/>
            <person name="Bonometti L."/>
            <person name="Westerberg I."/>
            <person name="Brannstrom I.O."/>
            <person name="Guillou S."/>
            <person name="Cros-Aarteil S."/>
            <person name="Calhoun S."/>
            <person name="Haridas S."/>
            <person name="Kuo A."/>
            <person name="Mondo S."/>
            <person name="Pangilinan J."/>
            <person name="Riley R."/>
            <person name="LaButti K."/>
            <person name="Andreopoulos B."/>
            <person name="Lipzen A."/>
            <person name="Chen C."/>
            <person name="Yan M."/>
            <person name="Daum C."/>
            <person name="Ng V."/>
            <person name="Clum A."/>
            <person name="Steindorff A."/>
            <person name="Ohm R.A."/>
            <person name="Martin F."/>
            <person name="Silar P."/>
            <person name="Natvig D.O."/>
            <person name="Lalanne C."/>
            <person name="Gautier V."/>
            <person name="Ament-Velasquez S.L."/>
            <person name="Kruys A."/>
            <person name="Hutchinson M.I."/>
            <person name="Powell A.J."/>
            <person name="Barry K."/>
            <person name="Miller A.N."/>
            <person name="Grigoriev I.V."/>
            <person name="Debuchy R."/>
            <person name="Gladieux P."/>
            <person name="Hiltunen Thoren M."/>
            <person name="Johannesson H."/>
        </authorList>
    </citation>
    <scope>NUCLEOTIDE SEQUENCE</scope>
    <source>
        <strain evidence="3">CBS 118394</strain>
    </source>
</reference>
<feature type="domain" description="Heterokaryon incompatibility" evidence="2">
    <location>
        <begin position="31"/>
        <end position="86"/>
    </location>
</feature>
<dbReference type="PANTHER" id="PTHR10622:SF10">
    <property type="entry name" value="HET DOMAIN-CONTAINING PROTEIN"/>
    <property type="match status" value="1"/>
</dbReference>